<evidence type="ECO:0000313" key="1">
    <source>
        <dbReference type="EMBL" id="KKM84570.1"/>
    </source>
</evidence>
<dbReference type="AlphaFoldDB" id="A0A0F9N746"/>
<name>A0A0F9N746_9ZZZZ</name>
<reference evidence="1" key="1">
    <citation type="journal article" date="2015" name="Nature">
        <title>Complex archaea that bridge the gap between prokaryotes and eukaryotes.</title>
        <authorList>
            <person name="Spang A."/>
            <person name="Saw J.H."/>
            <person name="Jorgensen S.L."/>
            <person name="Zaremba-Niedzwiedzka K."/>
            <person name="Martijn J."/>
            <person name="Lind A.E."/>
            <person name="van Eijk R."/>
            <person name="Schleper C."/>
            <person name="Guy L."/>
            <person name="Ettema T.J."/>
        </authorList>
    </citation>
    <scope>NUCLEOTIDE SEQUENCE</scope>
</reference>
<protein>
    <submittedName>
        <fullName evidence="1">Uncharacterized protein</fullName>
    </submittedName>
</protein>
<gene>
    <name evidence="1" type="ORF">LCGC14_1297890</name>
</gene>
<sequence length="80" mass="8823">MAAIKLEGFQGLVPRVSDRLLGPMNATAARNTKLLNGELRGFRTPSLDIDLTGQVSVLRRAFRVPDDPTDAWIAFTNRNV</sequence>
<dbReference type="EMBL" id="LAZR01007546">
    <property type="protein sequence ID" value="KKM84570.1"/>
    <property type="molecule type" value="Genomic_DNA"/>
</dbReference>
<organism evidence="1">
    <name type="scientific">marine sediment metagenome</name>
    <dbReference type="NCBI Taxonomy" id="412755"/>
    <lineage>
        <taxon>unclassified sequences</taxon>
        <taxon>metagenomes</taxon>
        <taxon>ecological metagenomes</taxon>
    </lineage>
</organism>
<proteinExistence type="predicted"/>
<accession>A0A0F9N746</accession>
<comment type="caution">
    <text evidence="1">The sequence shown here is derived from an EMBL/GenBank/DDBJ whole genome shotgun (WGS) entry which is preliminary data.</text>
</comment>
<feature type="non-terminal residue" evidence="1">
    <location>
        <position position="80"/>
    </location>
</feature>